<evidence type="ECO:0000256" key="2">
    <source>
        <dbReference type="SAM" id="Phobius"/>
    </source>
</evidence>
<dbReference type="InterPro" id="IPR010897">
    <property type="entry name" value="Spore_II_P"/>
</dbReference>
<feature type="transmembrane region" description="Helical" evidence="2">
    <location>
        <begin position="21"/>
        <end position="44"/>
    </location>
</feature>
<reference evidence="3 4" key="1">
    <citation type="submission" date="2023-10" db="EMBL/GenBank/DDBJ databases">
        <title>Virgibacillus soli CC-YMP-6 genome.</title>
        <authorList>
            <person name="Miliotis G."/>
            <person name="Sengupta P."/>
            <person name="Hameed A."/>
            <person name="Chuvochina M."/>
            <person name="Mcdonagh F."/>
            <person name="Simpson A.C."/>
            <person name="Singh N.K."/>
            <person name="Rekha P.D."/>
            <person name="Raman K."/>
            <person name="Hugenholtz P."/>
            <person name="Venkateswaran K."/>
        </authorList>
    </citation>
    <scope>NUCLEOTIDE SEQUENCE [LARGE SCALE GENOMIC DNA]</scope>
    <source>
        <strain evidence="3 4">CC-YMP-6</strain>
    </source>
</reference>
<evidence type="ECO:0000313" key="4">
    <source>
        <dbReference type="Proteomes" id="UP001275315"/>
    </source>
</evidence>
<dbReference type="RefSeq" id="WP_320379222.1">
    <property type="nucleotide sequence ID" value="NZ_JAWDIQ010000001.1"/>
</dbReference>
<proteinExistence type="predicted"/>
<keyword evidence="2" id="KW-0812">Transmembrane</keyword>
<evidence type="ECO:0000313" key="3">
    <source>
        <dbReference type="EMBL" id="MDY0408492.1"/>
    </source>
</evidence>
<dbReference type="NCBIfam" id="TIGR02867">
    <property type="entry name" value="spore_II_P"/>
    <property type="match status" value="1"/>
</dbReference>
<feature type="compositionally biased region" description="Basic and acidic residues" evidence="1">
    <location>
        <begin position="158"/>
        <end position="169"/>
    </location>
</feature>
<name>A0ABU5CRQ0_9BACI</name>
<keyword evidence="4" id="KW-1185">Reference proteome</keyword>
<keyword evidence="2" id="KW-0472">Membrane</keyword>
<gene>
    <name evidence="3" type="ORF">RWD45_07900</name>
</gene>
<accession>A0ABU5CRQ0</accession>
<sequence>MKMNERNNHRKITVQLIKRSSLYMVSLAILFILIGFLTTISPAYRFSSEVVSTWTSKIETSTYVHLFSMENRAFQEAVPKDQPIPKISSTIFELATSIKPQDPRSLLGNELPGFSIFDREILIAGEGTNYTNLPIESSPPLEEVMKDREAILGDEPEDDKKQEGEKDRPTTGGKKVVYLYNTHNYESFLPHLPKVSDPNNASHNEVNITKVSDRLAKSLEAEGIGTQIETTDIMELLHSKNWKYGKSYQASREVVKEAIAVNKDIKYIFDIHRDSERRNVTTKKINGKDYARVMIVIGANYDAYKDNLDFATRLHYKLEEKYPGISRGVIPKKGKGTNGIFNQDLSDQAILFEFGGVDNTLEELYGTADALAEVFGEFYWDAEKVSVEERED</sequence>
<dbReference type="Pfam" id="PF07454">
    <property type="entry name" value="SpoIIP"/>
    <property type="match status" value="1"/>
</dbReference>
<organism evidence="3 4">
    <name type="scientific">Paracerasibacillus soli</name>
    <dbReference type="NCBI Taxonomy" id="480284"/>
    <lineage>
        <taxon>Bacteria</taxon>
        <taxon>Bacillati</taxon>
        <taxon>Bacillota</taxon>
        <taxon>Bacilli</taxon>
        <taxon>Bacillales</taxon>
        <taxon>Bacillaceae</taxon>
        <taxon>Paracerasibacillus</taxon>
    </lineage>
</organism>
<dbReference type="EMBL" id="JAWDIQ010000001">
    <property type="protein sequence ID" value="MDY0408492.1"/>
    <property type="molecule type" value="Genomic_DNA"/>
</dbReference>
<comment type="caution">
    <text evidence="3">The sequence shown here is derived from an EMBL/GenBank/DDBJ whole genome shotgun (WGS) entry which is preliminary data.</text>
</comment>
<keyword evidence="2" id="KW-1133">Transmembrane helix</keyword>
<protein>
    <submittedName>
        <fullName evidence="3">Stage II sporulation protein P</fullName>
    </submittedName>
</protein>
<evidence type="ECO:0000256" key="1">
    <source>
        <dbReference type="SAM" id="MobiDB-lite"/>
    </source>
</evidence>
<feature type="region of interest" description="Disordered" evidence="1">
    <location>
        <begin position="152"/>
        <end position="173"/>
    </location>
</feature>
<dbReference type="Proteomes" id="UP001275315">
    <property type="component" value="Unassembled WGS sequence"/>
</dbReference>